<proteinExistence type="inferred from homology"/>
<evidence type="ECO:0000256" key="2">
    <source>
        <dbReference type="ARBA" id="ARBA00022598"/>
    </source>
</evidence>
<name>A0ABV1XLV6_9ACTN</name>
<dbReference type="InterPro" id="IPR042099">
    <property type="entry name" value="ANL_N_sf"/>
</dbReference>
<dbReference type="Gene3D" id="3.40.50.12780">
    <property type="entry name" value="N-terminal domain of ligase-like"/>
    <property type="match status" value="1"/>
</dbReference>
<keyword evidence="2 4" id="KW-0436">Ligase</keyword>
<sequence>MSELVRFLREKVWLLGNTRWYARVDSVRGELVEVERLGYEQLDARARAVGALLADRTAPGAHVMLMYPSGLEFFAVFLGCLYAGRVAVPAPLPDTDRRALRRAEGIIRDAGIGLILSDASRRPALSEWLAGAEPERQVECVATDKDVPPAPDDWSPVSQDLSATAYIQYTSGSTSEPRGVVISHRNLLHNLLSIRERLVPDEVLDELRHDPAPTGAGWLPHYHDMGLVGMLLSPLASYGNLVFCSPVAFIAHPELWLRMISRYRAFYTFAPNFGYDWLLRSLKGTQLTDLDPELDLDCLRYALSGGEPVRADVLGAVARRLAPVGFRTDIWAPGYGLAEATLLVTGTRCGQGPTVGRFDRDALEAGQALPAPDGVELVASGRPSGVDVRIVDPVTSHPVKDGQVGEIWVRGDSVALGYLGNPRATAEHFAATTADGEGPYLRTGDLGFFQEDELYVTGRAKDLIIVNGRNIHPQDIERVGETADPATGPSAAFALPDSSGREHIVLVQEIRPRQLDGRSAATLAGLIRERVARDLRLAVRVVIVGPMSVPRTTSGKIQRSRAREELRASRLGALHSDLVASDSCIEPRQDTVRRDA</sequence>
<dbReference type="PANTHER" id="PTHR22754:SF32">
    <property type="entry name" value="DISCO-INTERACTING PROTEIN 2"/>
    <property type="match status" value="1"/>
</dbReference>
<evidence type="ECO:0000313" key="4">
    <source>
        <dbReference type="EMBL" id="MER7372566.1"/>
    </source>
</evidence>
<dbReference type="InterPro" id="IPR000873">
    <property type="entry name" value="AMP-dep_synth/lig_dom"/>
</dbReference>
<reference evidence="4 5" key="1">
    <citation type="submission" date="2024-06" db="EMBL/GenBank/DDBJ databases">
        <title>The Natural Products Discovery Center: Release of the First 8490 Sequenced Strains for Exploring Actinobacteria Biosynthetic Diversity.</title>
        <authorList>
            <person name="Kalkreuter E."/>
            <person name="Kautsar S.A."/>
            <person name="Yang D."/>
            <person name="Bader C.D."/>
            <person name="Teijaro C.N."/>
            <person name="Fluegel L."/>
            <person name="Davis C.M."/>
            <person name="Simpson J.R."/>
            <person name="Lauterbach L."/>
            <person name="Steele A.D."/>
            <person name="Gui C."/>
            <person name="Meng S."/>
            <person name="Li G."/>
            <person name="Viehrig K."/>
            <person name="Ye F."/>
            <person name="Su P."/>
            <person name="Kiefer A.F."/>
            <person name="Nichols A."/>
            <person name="Cepeda A.J."/>
            <person name="Yan W."/>
            <person name="Fan B."/>
            <person name="Jiang Y."/>
            <person name="Adhikari A."/>
            <person name="Zheng C.-J."/>
            <person name="Schuster L."/>
            <person name="Cowan T.M."/>
            <person name="Smanski M.J."/>
            <person name="Chevrette M.G."/>
            <person name="De Carvalho L.P.S."/>
            <person name="Shen B."/>
        </authorList>
    </citation>
    <scope>NUCLEOTIDE SEQUENCE [LARGE SCALE GENOMIC DNA]</scope>
    <source>
        <strain evidence="4 5">NPDC000155</strain>
    </source>
</reference>
<evidence type="ECO:0000313" key="5">
    <source>
        <dbReference type="Proteomes" id="UP001486207"/>
    </source>
</evidence>
<dbReference type="SUPFAM" id="SSF56801">
    <property type="entry name" value="Acetyl-CoA synthetase-like"/>
    <property type="match status" value="1"/>
</dbReference>
<dbReference type="CDD" id="cd05931">
    <property type="entry name" value="FAAL"/>
    <property type="match status" value="1"/>
</dbReference>
<dbReference type="InterPro" id="IPR040097">
    <property type="entry name" value="FAAL/FAAC"/>
</dbReference>
<organism evidence="4 5">
    <name type="scientific">Streptomyces lanatus</name>
    <dbReference type="NCBI Taxonomy" id="66900"/>
    <lineage>
        <taxon>Bacteria</taxon>
        <taxon>Bacillati</taxon>
        <taxon>Actinomycetota</taxon>
        <taxon>Actinomycetes</taxon>
        <taxon>Kitasatosporales</taxon>
        <taxon>Streptomycetaceae</taxon>
        <taxon>Streptomyces</taxon>
    </lineage>
</organism>
<dbReference type="EMBL" id="JBEPFB010000003">
    <property type="protein sequence ID" value="MER7372566.1"/>
    <property type="molecule type" value="Genomic_DNA"/>
</dbReference>
<dbReference type="PANTHER" id="PTHR22754">
    <property type="entry name" value="DISCO-INTERACTING PROTEIN 2 DIP2 -RELATED"/>
    <property type="match status" value="1"/>
</dbReference>
<dbReference type="Gene3D" id="3.30.300.30">
    <property type="match status" value="1"/>
</dbReference>
<gene>
    <name evidence="4" type="ORF">ABT384_07865</name>
</gene>
<keyword evidence="5" id="KW-1185">Reference proteome</keyword>
<dbReference type="Proteomes" id="UP001486207">
    <property type="component" value="Unassembled WGS sequence"/>
</dbReference>
<accession>A0ABV1XLV6</accession>
<dbReference type="InterPro" id="IPR020845">
    <property type="entry name" value="AMP-binding_CS"/>
</dbReference>
<dbReference type="PROSITE" id="PS00455">
    <property type="entry name" value="AMP_BINDING"/>
    <property type="match status" value="1"/>
</dbReference>
<dbReference type="InterPro" id="IPR045851">
    <property type="entry name" value="AMP-bd_C_sf"/>
</dbReference>
<comment type="caution">
    <text evidence="4">The sequence shown here is derived from an EMBL/GenBank/DDBJ whole genome shotgun (WGS) entry which is preliminary data.</text>
</comment>
<protein>
    <submittedName>
        <fullName evidence="4">Fatty acyl-AMP ligase</fullName>
    </submittedName>
</protein>
<dbReference type="GO" id="GO:0016874">
    <property type="term" value="F:ligase activity"/>
    <property type="evidence" value="ECO:0007669"/>
    <property type="project" value="UniProtKB-KW"/>
</dbReference>
<comment type="similarity">
    <text evidence="1">Belongs to the ATP-dependent AMP-binding enzyme family.</text>
</comment>
<dbReference type="Pfam" id="PF00501">
    <property type="entry name" value="AMP-binding"/>
    <property type="match status" value="1"/>
</dbReference>
<evidence type="ECO:0000256" key="1">
    <source>
        <dbReference type="ARBA" id="ARBA00006432"/>
    </source>
</evidence>
<feature type="domain" description="AMP-dependent synthetase/ligase" evidence="3">
    <location>
        <begin position="33"/>
        <end position="419"/>
    </location>
</feature>
<dbReference type="RefSeq" id="WP_190070010.1">
    <property type="nucleotide sequence ID" value="NZ_BNBM01000004.1"/>
</dbReference>
<evidence type="ECO:0000259" key="3">
    <source>
        <dbReference type="Pfam" id="PF00501"/>
    </source>
</evidence>